<dbReference type="GO" id="GO:0004852">
    <property type="term" value="F:uroporphyrinogen-III synthase activity"/>
    <property type="evidence" value="ECO:0007669"/>
    <property type="project" value="UniProtKB-UniRule"/>
</dbReference>
<evidence type="ECO:0000313" key="11">
    <source>
        <dbReference type="EMBL" id="NUZ05968.1"/>
    </source>
</evidence>
<dbReference type="InterPro" id="IPR003754">
    <property type="entry name" value="4pyrrol_synth_uPrphyn_synth"/>
</dbReference>
<evidence type="ECO:0000256" key="2">
    <source>
        <dbReference type="ARBA" id="ARBA00008133"/>
    </source>
</evidence>
<organism evidence="11 12">
    <name type="scientific">Piscinibacter koreensis</name>
    <dbReference type="NCBI Taxonomy" id="2742824"/>
    <lineage>
        <taxon>Bacteria</taxon>
        <taxon>Pseudomonadati</taxon>
        <taxon>Pseudomonadota</taxon>
        <taxon>Betaproteobacteria</taxon>
        <taxon>Burkholderiales</taxon>
        <taxon>Sphaerotilaceae</taxon>
        <taxon>Piscinibacter</taxon>
    </lineage>
</organism>
<dbReference type="CDD" id="cd06578">
    <property type="entry name" value="HemD"/>
    <property type="match status" value="1"/>
</dbReference>
<keyword evidence="4 9" id="KW-0456">Lyase</keyword>
<dbReference type="AlphaFoldDB" id="A0A7Y6NMK5"/>
<keyword evidence="12" id="KW-1185">Reference proteome</keyword>
<dbReference type="PANTHER" id="PTHR38042:SF1">
    <property type="entry name" value="UROPORPHYRINOGEN-III SYNTHASE, CHLOROPLASTIC"/>
    <property type="match status" value="1"/>
</dbReference>
<accession>A0A7Y6NMK5</accession>
<evidence type="ECO:0000256" key="8">
    <source>
        <dbReference type="ARBA" id="ARBA00048617"/>
    </source>
</evidence>
<evidence type="ECO:0000256" key="3">
    <source>
        <dbReference type="ARBA" id="ARBA00013109"/>
    </source>
</evidence>
<name>A0A7Y6NMK5_9BURK</name>
<protein>
    <recommendedName>
        <fullName evidence="7 9">Uroporphyrinogen-III synthase</fullName>
        <ecNumber evidence="3 9">4.2.1.75</ecNumber>
    </recommendedName>
</protein>
<evidence type="ECO:0000259" key="10">
    <source>
        <dbReference type="Pfam" id="PF02602"/>
    </source>
</evidence>
<dbReference type="UniPathway" id="UPA00251">
    <property type="reaction ID" value="UER00320"/>
</dbReference>
<dbReference type="RefSeq" id="WP_176068395.1">
    <property type="nucleotide sequence ID" value="NZ_JABWMJ010000003.1"/>
</dbReference>
<dbReference type="Proteomes" id="UP000529637">
    <property type="component" value="Unassembled WGS sequence"/>
</dbReference>
<dbReference type="GO" id="GO:0006782">
    <property type="term" value="P:protoporphyrinogen IX biosynthetic process"/>
    <property type="evidence" value="ECO:0007669"/>
    <property type="project" value="UniProtKB-UniRule"/>
</dbReference>
<comment type="function">
    <text evidence="6 9">Catalyzes cyclization of the linear tetrapyrrole, hydroxymethylbilane, to the macrocyclic uroporphyrinogen III.</text>
</comment>
<feature type="domain" description="Tetrapyrrole biosynthesis uroporphyrinogen III synthase" evidence="10">
    <location>
        <begin position="18"/>
        <end position="248"/>
    </location>
</feature>
<evidence type="ECO:0000313" key="12">
    <source>
        <dbReference type="Proteomes" id="UP000529637"/>
    </source>
</evidence>
<evidence type="ECO:0000256" key="6">
    <source>
        <dbReference type="ARBA" id="ARBA00037589"/>
    </source>
</evidence>
<comment type="similarity">
    <text evidence="2 9">Belongs to the uroporphyrinogen-III synthase family.</text>
</comment>
<dbReference type="SUPFAM" id="SSF69618">
    <property type="entry name" value="HemD-like"/>
    <property type="match status" value="1"/>
</dbReference>
<dbReference type="PANTHER" id="PTHR38042">
    <property type="entry name" value="UROPORPHYRINOGEN-III SYNTHASE, CHLOROPLASTIC"/>
    <property type="match status" value="1"/>
</dbReference>
<dbReference type="Pfam" id="PF02602">
    <property type="entry name" value="HEM4"/>
    <property type="match status" value="1"/>
</dbReference>
<reference evidence="11 12" key="1">
    <citation type="submission" date="2020-06" db="EMBL/GenBank/DDBJ databases">
        <title>Schlegella sp. ID0723 isolated from air conditioner.</title>
        <authorList>
            <person name="Kim D.Y."/>
            <person name="Kim D.-U."/>
        </authorList>
    </citation>
    <scope>NUCLEOTIDE SEQUENCE [LARGE SCALE GENOMIC DNA]</scope>
    <source>
        <strain evidence="11 12">ID0723</strain>
    </source>
</reference>
<comment type="caution">
    <text evidence="11">The sequence shown here is derived from an EMBL/GenBank/DDBJ whole genome shotgun (WGS) entry which is preliminary data.</text>
</comment>
<dbReference type="EC" id="4.2.1.75" evidence="3 9"/>
<evidence type="ECO:0000256" key="9">
    <source>
        <dbReference type="RuleBase" id="RU366031"/>
    </source>
</evidence>
<dbReference type="GO" id="GO:0006780">
    <property type="term" value="P:uroporphyrinogen III biosynthetic process"/>
    <property type="evidence" value="ECO:0007669"/>
    <property type="project" value="UniProtKB-UniRule"/>
</dbReference>
<evidence type="ECO:0000256" key="5">
    <source>
        <dbReference type="ARBA" id="ARBA00023244"/>
    </source>
</evidence>
<dbReference type="EMBL" id="JABWMJ010000003">
    <property type="protein sequence ID" value="NUZ05968.1"/>
    <property type="molecule type" value="Genomic_DNA"/>
</dbReference>
<dbReference type="InterPro" id="IPR039793">
    <property type="entry name" value="UROS/Hem4"/>
</dbReference>
<keyword evidence="5 9" id="KW-0627">Porphyrin biosynthesis</keyword>
<comment type="pathway">
    <text evidence="1 9">Porphyrin-containing compound metabolism; protoporphyrin-IX biosynthesis; coproporphyrinogen-III from 5-aminolevulinate: step 3/4.</text>
</comment>
<proteinExistence type="inferred from homology"/>
<evidence type="ECO:0000256" key="1">
    <source>
        <dbReference type="ARBA" id="ARBA00004772"/>
    </source>
</evidence>
<dbReference type="Gene3D" id="3.40.50.10090">
    <property type="match status" value="2"/>
</dbReference>
<gene>
    <name evidence="11" type="ORF">HQN59_09340</name>
</gene>
<dbReference type="InterPro" id="IPR036108">
    <property type="entry name" value="4pyrrol_syn_uPrphyn_synt_sf"/>
</dbReference>
<evidence type="ECO:0000256" key="4">
    <source>
        <dbReference type="ARBA" id="ARBA00023239"/>
    </source>
</evidence>
<sequence>MSAPPRVIVTRPEPQATRWVESLARHGVDAVGLPLIAIGDAPDAAAIESAWRSLPGRRLVMFVSPTAVDRFFAARPTDVTWPAVTSAASPGPGTSRVLLACGVPAEAIVEPPADAAQFDSEALWPLLASLDWRDAGVLIVRGERGRDWLASRLGDAGARVDGIVAYRRLAPTFDPAQQHTLAAAVAAPAHHAWLFSSSESIDNLVGCAPEAAGAAATAIATHPRIAARARAANFGRVVETRPTLADVVACIQSLSRD</sequence>
<comment type="catalytic activity">
    <reaction evidence="8 9">
        <text>hydroxymethylbilane = uroporphyrinogen III + H2O</text>
        <dbReference type="Rhea" id="RHEA:18965"/>
        <dbReference type="ChEBI" id="CHEBI:15377"/>
        <dbReference type="ChEBI" id="CHEBI:57308"/>
        <dbReference type="ChEBI" id="CHEBI:57845"/>
        <dbReference type="EC" id="4.2.1.75"/>
    </reaction>
</comment>
<evidence type="ECO:0000256" key="7">
    <source>
        <dbReference type="ARBA" id="ARBA00040167"/>
    </source>
</evidence>